<feature type="compositionally biased region" description="Low complexity" evidence="1">
    <location>
        <begin position="31"/>
        <end position="41"/>
    </location>
</feature>
<keyword evidence="2" id="KW-0812">Transmembrane</keyword>
<dbReference type="InParanoid" id="A0A2K3D1L0"/>
<sequence length="564" mass="60584">MAVDTQWFTPSGSVEQLTDGMQSADPGDCNPSAAAAAPSRPAVESCRTAGVGLRARGPLTRPLHPMLAAGAVPLLLLLLAMVLQLGRPTLVTAAMDPSPALPPVEMNPSVMVVGSFDWGDRCTDMVRRAAEAGGSVVNFVPTHYWRGGGSGRDSRDKGEPVQDFCYMDSSRSCVAFDSAALETFRAGMARCFTAAVQAGLGVSVVPHLDDGAGRSGAWRNGLLFSPVRQYGAFSYTQVLLDPLADALAEAIADNPPAGDAGEPRQPVSVWFALQGEMSATVLRYPHEYTQLVAEMRAKLLAALWERGVSAEQVDEQRVATKVGLSFNYNKFLSWSDTDPHLEDTGGDAQDIGDNAEPPGSDQSPSPTAPAAGVDVAALTQLFQEVDFVGVSAYAPLKPDFQPQDLDVSATTFFQEMRDTVGLDLAALLRRRGWGNDPTGGYNNDTEMAVEFHYSEFGVGGGANGGGHRAARNPTAAAAAPYWGISGVYRSFTDPFSSSEVRPQRLRLCSVWVQLLLQWMRQWRRSFYSRALDWLAAGATVRLSDPGTTTEVARLPVRHCFLWSM</sequence>
<keyword evidence="4" id="KW-1185">Reference proteome</keyword>
<gene>
    <name evidence="3" type="ORF">CHLRE_13g607700v5</name>
</gene>
<dbReference type="Gramene" id="PNW74415">
    <property type="protein sequence ID" value="PNW74415"/>
    <property type="gene ID" value="CHLRE_13g607700v5"/>
</dbReference>
<feature type="region of interest" description="Disordered" evidence="1">
    <location>
        <begin position="337"/>
        <end position="370"/>
    </location>
</feature>
<dbReference type="EMBL" id="CM008974">
    <property type="protein sequence ID" value="PNW74415.1"/>
    <property type="molecule type" value="Genomic_DNA"/>
</dbReference>
<dbReference type="Proteomes" id="UP000006906">
    <property type="component" value="Chromosome 13"/>
</dbReference>
<dbReference type="RefSeq" id="XP_042917885.1">
    <property type="nucleotide sequence ID" value="XM_043069910.1"/>
</dbReference>
<evidence type="ECO:0000256" key="2">
    <source>
        <dbReference type="SAM" id="Phobius"/>
    </source>
</evidence>
<dbReference type="PaxDb" id="3055-EDO99008"/>
<evidence type="ECO:0000313" key="3">
    <source>
        <dbReference type="EMBL" id="PNW74415.1"/>
    </source>
</evidence>
<dbReference type="GeneID" id="5724655"/>
<evidence type="ECO:0000256" key="1">
    <source>
        <dbReference type="SAM" id="MobiDB-lite"/>
    </source>
</evidence>
<accession>A0A2K3D1L0</accession>
<proteinExistence type="predicted"/>
<reference evidence="3 4" key="1">
    <citation type="journal article" date="2007" name="Science">
        <title>The Chlamydomonas genome reveals the evolution of key animal and plant functions.</title>
        <authorList>
            <person name="Merchant S.S."/>
            <person name="Prochnik S.E."/>
            <person name="Vallon O."/>
            <person name="Harris E.H."/>
            <person name="Karpowicz S.J."/>
            <person name="Witman G.B."/>
            <person name="Terry A."/>
            <person name="Salamov A."/>
            <person name="Fritz-Laylin L.K."/>
            <person name="Marechal-Drouard L."/>
            <person name="Marshall W.F."/>
            <person name="Qu L.H."/>
            <person name="Nelson D.R."/>
            <person name="Sanderfoot A.A."/>
            <person name="Spalding M.H."/>
            <person name="Kapitonov V.V."/>
            <person name="Ren Q."/>
            <person name="Ferris P."/>
            <person name="Lindquist E."/>
            <person name="Shapiro H."/>
            <person name="Lucas S.M."/>
            <person name="Grimwood J."/>
            <person name="Schmutz J."/>
            <person name="Cardol P."/>
            <person name="Cerutti H."/>
            <person name="Chanfreau G."/>
            <person name="Chen C.L."/>
            <person name="Cognat V."/>
            <person name="Croft M.T."/>
            <person name="Dent R."/>
            <person name="Dutcher S."/>
            <person name="Fernandez E."/>
            <person name="Fukuzawa H."/>
            <person name="Gonzalez-Ballester D."/>
            <person name="Gonzalez-Halphen D."/>
            <person name="Hallmann A."/>
            <person name="Hanikenne M."/>
            <person name="Hippler M."/>
            <person name="Inwood W."/>
            <person name="Jabbari K."/>
            <person name="Kalanon M."/>
            <person name="Kuras R."/>
            <person name="Lefebvre P.A."/>
            <person name="Lemaire S.D."/>
            <person name="Lobanov A.V."/>
            <person name="Lohr M."/>
            <person name="Manuell A."/>
            <person name="Meier I."/>
            <person name="Mets L."/>
            <person name="Mittag M."/>
            <person name="Mittelmeier T."/>
            <person name="Moroney J.V."/>
            <person name="Moseley J."/>
            <person name="Napoli C."/>
            <person name="Nedelcu A.M."/>
            <person name="Niyogi K."/>
            <person name="Novoselov S.V."/>
            <person name="Paulsen I.T."/>
            <person name="Pazour G."/>
            <person name="Purton S."/>
            <person name="Ral J.P."/>
            <person name="Riano-Pachon D.M."/>
            <person name="Riekhof W."/>
            <person name="Rymarquis L."/>
            <person name="Schroda M."/>
            <person name="Stern D."/>
            <person name="Umen J."/>
            <person name="Willows R."/>
            <person name="Wilson N."/>
            <person name="Zimmer S.L."/>
            <person name="Allmer J."/>
            <person name="Balk J."/>
            <person name="Bisova K."/>
            <person name="Chen C.J."/>
            <person name="Elias M."/>
            <person name="Gendler K."/>
            <person name="Hauser C."/>
            <person name="Lamb M.R."/>
            <person name="Ledford H."/>
            <person name="Long J.C."/>
            <person name="Minagawa J."/>
            <person name="Page M.D."/>
            <person name="Pan J."/>
            <person name="Pootakham W."/>
            <person name="Roje S."/>
            <person name="Rose A."/>
            <person name="Stahlberg E."/>
            <person name="Terauchi A.M."/>
            <person name="Yang P."/>
            <person name="Ball S."/>
            <person name="Bowler C."/>
            <person name="Dieckmann C.L."/>
            <person name="Gladyshev V.N."/>
            <person name="Green P."/>
            <person name="Jorgensen R."/>
            <person name="Mayfield S."/>
            <person name="Mueller-Roeber B."/>
            <person name="Rajamani S."/>
            <person name="Sayre R.T."/>
            <person name="Brokstein P."/>
            <person name="Dubchak I."/>
            <person name="Goodstein D."/>
            <person name="Hornick L."/>
            <person name="Huang Y.W."/>
            <person name="Jhaveri J."/>
            <person name="Luo Y."/>
            <person name="Martinez D."/>
            <person name="Ngau W.C."/>
            <person name="Otillar B."/>
            <person name="Poliakov A."/>
            <person name="Porter A."/>
            <person name="Szajkowski L."/>
            <person name="Werner G."/>
            <person name="Zhou K."/>
            <person name="Grigoriev I.V."/>
            <person name="Rokhsar D.S."/>
            <person name="Grossman A.R."/>
        </authorList>
    </citation>
    <scope>NUCLEOTIDE SEQUENCE [LARGE SCALE GENOMIC DNA]</scope>
    <source>
        <strain evidence="4">CC-503</strain>
    </source>
</reference>
<organism evidence="3 4">
    <name type="scientific">Chlamydomonas reinhardtii</name>
    <name type="common">Chlamydomonas smithii</name>
    <dbReference type="NCBI Taxonomy" id="3055"/>
    <lineage>
        <taxon>Eukaryota</taxon>
        <taxon>Viridiplantae</taxon>
        <taxon>Chlorophyta</taxon>
        <taxon>core chlorophytes</taxon>
        <taxon>Chlorophyceae</taxon>
        <taxon>CS clade</taxon>
        <taxon>Chlamydomonadales</taxon>
        <taxon>Chlamydomonadaceae</taxon>
        <taxon>Chlamydomonas</taxon>
    </lineage>
</organism>
<keyword evidence="2" id="KW-0472">Membrane</keyword>
<feature type="transmembrane region" description="Helical" evidence="2">
    <location>
        <begin position="63"/>
        <end position="83"/>
    </location>
</feature>
<name>A0A2K3D1L0_CHLRE</name>
<protein>
    <submittedName>
        <fullName evidence="3">Uncharacterized protein</fullName>
    </submittedName>
</protein>
<keyword evidence="2" id="KW-1133">Transmembrane helix</keyword>
<dbReference type="AlphaFoldDB" id="A0A2K3D1L0"/>
<feature type="region of interest" description="Disordered" evidence="1">
    <location>
        <begin position="18"/>
        <end position="41"/>
    </location>
</feature>
<dbReference type="KEGG" id="cre:CHLRE_13g607700v5"/>
<dbReference type="OrthoDB" id="532139at2759"/>
<evidence type="ECO:0000313" key="4">
    <source>
        <dbReference type="Proteomes" id="UP000006906"/>
    </source>
</evidence>